<organism evidence="1 2">
    <name type="scientific">Ahrensia kielensis</name>
    <dbReference type="NCBI Taxonomy" id="76980"/>
    <lineage>
        <taxon>Bacteria</taxon>
        <taxon>Pseudomonadati</taxon>
        <taxon>Pseudomonadota</taxon>
        <taxon>Alphaproteobacteria</taxon>
        <taxon>Hyphomicrobiales</taxon>
        <taxon>Ahrensiaceae</taxon>
        <taxon>Ahrensia</taxon>
    </lineage>
</organism>
<dbReference type="Proteomes" id="UP001477870">
    <property type="component" value="Unassembled WGS sequence"/>
</dbReference>
<accession>A0ABU9T2D9</accession>
<protein>
    <submittedName>
        <fullName evidence="1">Uncharacterized protein</fullName>
    </submittedName>
</protein>
<sequence length="138" mass="14844">MNTLCIFGSDVIFRVKIRIQINIKRETMNFSTAKKIGLMAILVPLFATSASAYTTAEYAAHKKGCEGQGGTVGIYSDGRLGCHMGVASKLPANFKVIKNKKEFEALAKQSKSNVKQNKAKAAGGGGKVMVQDLMIQSK</sequence>
<proteinExistence type="predicted"/>
<evidence type="ECO:0000313" key="1">
    <source>
        <dbReference type="EMBL" id="MEM5500288.1"/>
    </source>
</evidence>
<gene>
    <name evidence="1" type="ORF">WNY59_01655</name>
</gene>
<name>A0ABU9T2D9_9HYPH</name>
<dbReference type="RefSeq" id="WP_342846359.1">
    <property type="nucleotide sequence ID" value="NZ_JBBMQO010000001.1"/>
</dbReference>
<evidence type="ECO:0000313" key="2">
    <source>
        <dbReference type="Proteomes" id="UP001477870"/>
    </source>
</evidence>
<keyword evidence="2" id="KW-1185">Reference proteome</keyword>
<reference evidence="1 2" key="1">
    <citation type="submission" date="2024-03" db="EMBL/GenBank/DDBJ databases">
        <title>Community enrichment and isolation of bacterial strains for fucoidan degradation.</title>
        <authorList>
            <person name="Sichert A."/>
        </authorList>
    </citation>
    <scope>NUCLEOTIDE SEQUENCE [LARGE SCALE GENOMIC DNA]</scope>
    <source>
        <strain evidence="1 2">AS62</strain>
    </source>
</reference>
<comment type="caution">
    <text evidence="1">The sequence shown here is derived from an EMBL/GenBank/DDBJ whole genome shotgun (WGS) entry which is preliminary data.</text>
</comment>
<dbReference type="EMBL" id="JBBMQO010000001">
    <property type="protein sequence ID" value="MEM5500288.1"/>
    <property type="molecule type" value="Genomic_DNA"/>
</dbReference>